<comment type="caution">
    <text evidence="2">The sequence shown here is derived from an EMBL/GenBank/DDBJ whole genome shotgun (WGS) entry which is preliminary data.</text>
</comment>
<gene>
    <name evidence="2" type="ORF">GGR12_002449</name>
</gene>
<protein>
    <recommendedName>
        <fullName evidence="4">DUF4153 domain-containing protein</fullName>
    </recommendedName>
</protein>
<dbReference type="Pfam" id="PF13687">
    <property type="entry name" value="DUF4153"/>
    <property type="match status" value="1"/>
</dbReference>
<dbReference type="EMBL" id="JACIDM010000002">
    <property type="protein sequence ID" value="MBB4083583.1"/>
    <property type="molecule type" value="Genomic_DNA"/>
</dbReference>
<dbReference type="InterPro" id="IPR025291">
    <property type="entry name" value="DUF4153"/>
</dbReference>
<feature type="transmembrane region" description="Helical" evidence="1">
    <location>
        <begin position="137"/>
        <end position="158"/>
    </location>
</feature>
<evidence type="ECO:0000256" key="1">
    <source>
        <dbReference type="SAM" id="Phobius"/>
    </source>
</evidence>
<sequence>MTDASEAAEAAGRNSLGRTGSPLLIIARLAIGLLQGAALWWLYRSVGWTGLCNSNLPGACGPEASWPATVPELFTPLVLIAVFVPVLLLAGAGRMRLTTLAGWSVVAAAVLALLGWHEVARQSPETLRSPPFINSPMPLFAIAILFIGHHLVLGADMARKWIAPFPTYFDTAWKAGVQLALSVGFTGAFWILLFLGAALFNVIGLPFLEELLREEWFAIPVTTFVFSVAVHLTDVRDGLIRGVRTVALMLLSWLLIVITVLVAGFLIALPFTGLDGLWDTGSATALVLAAAAVLIILINTAYQDGRADNLPPLVLRWTVRIAAVLLTPLVILAFWGLALRIGQHGLTPDRIIALACAIVGAAYAVGYGWAALSPFWRKGADWMQPLERTNVFTAVLEIAVILALFSPIADPARLSVADQTARLERGAVTPDKFDYRFLRFESGQAGQAALARLTRSTNAEVARRAAAAAVLSGRWEGRDVGSPDVTPAYEIVPAGAALPEGFGGPVGASDPRSECLADNRCVVRPMDLNGDGRVEVLVAFAYRIDLWARDADGEWSNVGAWSPPHCPTPGTPRRSSPDLREAVRLGAVRPSAPPWPELSIGGAPATGLAVERVCADDRAQPPADATAAP</sequence>
<feature type="transmembrane region" description="Helical" evidence="1">
    <location>
        <begin position="73"/>
        <end position="90"/>
    </location>
</feature>
<feature type="transmembrane region" description="Helical" evidence="1">
    <location>
        <begin position="391"/>
        <end position="409"/>
    </location>
</feature>
<evidence type="ECO:0000313" key="2">
    <source>
        <dbReference type="EMBL" id="MBB4083583.1"/>
    </source>
</evidence>
<dbReference type="Proteomes" id="UP000529946">
    <property type="component" value="Unassembled WGS sequence"/>
</dbReference>
<keyword evidence="1" id="KW-0812">Transmembrane</keyword>
<feature type="transmembrane region" description="Helical" evidence="1">
    <location>
        <begin position="23"/>
        <end position="43"/>
    </location>
</feature>
<accession>A0A7W6NQ77</accession>
<evidence type="ECO:0008006" key="4">
    <source>
        <dbReference type="Google" id="ProtNLM"/>
    </source>
</evidence>
<name>A0A7W6NQ77_9CAUL</name>
<dbReference type="AlphaFoldDB" id="A0A7W6NQ77"/>
<keyword evidence="3" id="KW-1185">Reference proteome</keyword>
<feature type="transmembrane region" description="Helical" evidence="1">
    <location>
        <begin position="179"/>
        <end position="204"/>
    </location>
</feature>
<feature type="transmembrane region" description="Helical" evidence="1">
    <location>
        <begin position="97"/>
        <end position="117"/>
    </location>
</feature>
<feature type="transmembrane region" description="Helical" evidence="1">
    <location>
        <begin position="351"/>
        <end position="370"/>
    </location>
</feature>
<keyword evidence="1" id="KW-0472">Membrane</keyword>
<keyword evidence="1" id="KW-1133">Transmembrane helix</keyword>
<feature type="transmembrane region" description="Helical" evidence="1">
    <location>
        <begin position="216"/>
        <end position="235"/>
    </location>
</feature>
<reference evidence="2 3" key="1">
    <citation type="submission" date="2020-08" db="EMBL/GenBank/DDBJ databases">
        <title>Genomic Encyclopedia of Type Strains, Phase IV (KMG-IV): sequencing the most valuable type-strain genomes for metagenomic binning, comparative biology and taxonomic classification.</title>
        <authorList>
            <person name="Goeker M."/>
        </authorList>
    </citation>
    <scope>NUCLEOTIDE SEQUENCE [LARGE SCALE GENOMIC DNA]</scope>
    <source>
        <strain evidence="2 3">DSM 23960</strain>
    </source>
</reference>
<feature type="transmembrane region" description="Helical" evidence="1">
    <location>
        <begin position="247"/>
        <end position="271"/>
    </location>
</feature>
<proteinExistence type="predicted"/>
<organism evidence="2 3">
    <name type="scientific">Brevundimonas lenta</name>
    <dbReference type="NCBI Taxonomy" id="424796"/>
    <lineage>
        <taxon>Bacteria</taxon>
        <taxon>Pseudomonadati</taxon>
        <taxon>Pseudomonadota</taxon>
        <taxon>Alphaproteobacteria</taxon>
        <taxon>Caulobacterales</taxon>
        <taxon>Caulobacteraceae</taxon>
        <taxon>Brevundimonas</taxon>
    </lineage>
</organism>
<feature type="transmembrane region" description="Helical" evidence="1">
    <location>
        <begin position="314"/>
        <end position="339"/>
    </location>
</feature>
<evidence type="ECO:0000313" key="3">
    <source>
        <dbReference type="Proteomes" id="UP000529946"/>
    </source>
</evidence>
<feature type="transmembrane region" description="Helical" evidence="1">
    <location>
        <begin position="283"/>
        <end position="302"/>
    </location>
</feature>
<dbReference type="RefSeq" id="WP_183204665.1">
    <property type="nucleotide sequence ID" value="NZ_BAAAER010000007.1"/>
</dbReference>